<dbReference type="Gene3D" id="3.40.50.300">
    <property type="entry name" value="P-loop containing nucleotide triphosphate hydrolases"/>
    <property type="match status" value="1"/>
</dbReference>
<feature type="domain" description="AAA" evidence="1">
    <location>
        <begin position="3"/>
        <end position="186"/>
    </location>
</feature>
<evidence type="ECO:0000313" key="2">
    <source>
        <dbReference type="EMBL" id="TFZ42938.1"/>
    </source>
</evidence>
<dbReference type="RefSeq" id="WP_135253564.1">
    <property type="nucleotide sequence ID" value="NZ_SRHU01000007.1"/>
</dbReference>
<dbReference type="Pfam" id="PF13614">
    <property type="entry name" value="AAA_31"/>
    <property type="match status" value="1"/>
</dbReference>
<dbReference type="EMBL" id="SRHU01000007">
    <property type="protein sequence ID" value="TFZ42938.1"/>
    <property type="molecule type" value="Genomic_DNA"/>
</dbReference>
<dbReference type="PANTHER" id="PTHR13696:SF52">
    <property type="entry name" value="PARA FAMILY PROTEIN CT_582"/>
    <property type="match status" value="1"/>
</dbReference>
<comment type="caution">
    <text evidence="2">The sequence shown here is derived from an EMBL/GenBank/DDBJ whole genome shotgun (WGS) entry which is preliminary data.</text>
</comment>
<dbReference type="PANTHER" id="PTHR13696">
    <property type="entry name" value="P-LOOP CONTAINING NUCLEOSIDE TRIPHOSPHATE HYDROLASE"/>
    <property type="match status" value="1"/>
</dbReference>
<gene>
    <name evidence="2" type="ORF">E4031_01505</name>
</gene>
<evidence type="ECO:0000259" key="1">
    <source>
        <dbReference type="Pfam" id="PF13614"/>
    </source>
</evidence>
<name>A0AAJ5JMR4_9ENTE</name>
<evidence type="ECO:0000313" key="3">
    <source>
        <dbReference type="Proteomes" id="UP000297725"/>
    </source>
</evidence>
<dbReference type="SUPFAM" id="SSF52540">
    <property type="entry name" value="P-loop containing nucleoside triphosphate hydrolases"/>
    <property type="match status" value="1"/>
</dbReference>
<dbReference type="AlphaFoldDB" id="A0AAJ5JMR4"/>
<dbReference type="CDD" id="cd02042">
    <property type="entry name" value="ParAB_family"/>
    <property type="match status" value="1"/>
</dbReference>
<dbReference type="InterPro" id="IPR025669">
    <property type="entry name" value="AAA_dom"/>
</dbReference>
<sequence>MVKVITTGNFKGGVGKTTNAVMLSYELSFMGYKTLLVDLDPQANATDMLFNTMRSVLSKEPKFEMSLGVALMEDKLEEAIINFNDNLDFLPSYTDLQNYEKYLFDNFATDYEQDYYFKMKIDEIKQNYDYVIIDVPPQLNKFTDSALIASDYVIVVLQTQERALRGAEKYIQHLLYLTDEYNLNLNVAGVLPVLFQNGSDYDLDVINDAVNVFGEPNIFKNQIKQMARLKRYDRVGITNNPHDIHDIRTHKIYKELVLELLDRIKILEGAE</sequence>
<reference evidence="2 3" key="1">
    <citation type="submission" date="2019-03" db="EMBL/GenBank/DDBJ databases">
        <title>Vagococcus sp. was isolated fron gut of Carduelis flavirostris.</title>
        <authorList>
            <person name="Ge Y."/>
        </authorList>
    </citation>
    <scope>NUCLEOTIDE SEQUENCE [LARGE SCALE GENOMIC DNA]</scope>
    <source>
        <strain evidence="2 3">CF-210</strain>
    </source>
</reference>
<accession>A0AAJ5JMR4</accession>
<organism evidence="2 3">
    <name type="scientific">Vagococcus xieshaowenii</name>
    <dbReference type="NCBI Taxonomy" id="2562451"/>
    <lineage>
        <taxon>Bacteria</taxon>
        <taxon>Bacillati</taxon>
        <taxon>Bacillota</taxon>
        <taxon>Bacilli</taxon>
        <taxon>Lactobacillales</taxon>
        <taxon>Enterococcaceae</taxon>
        <taxon>Vagococcus</taxon>
    </lineage>
</organism>
<proteinExistence type="predicted"/>
<dbReference type="InterPro" id="IPR027417">
    <property type="entry name" value="P-loop_NTPase"/>
</dbReference>
<dbReference type="Proteomes" id="UP000297725">
    <property type="component" value="Unassembled WGS sequence"/>
</dbReference>
<dbReference type="InterPro" id="IPR050678">
    <property type="entry name" value="DNA_Partitioning_ATPase"/>
</dbReference>
<protein>
    <submittedName>
        <fullName evidence="2">ParA family protein</fullName>
    </submittedName>
</protein>